<dbReference type="InterPro" id="IPR037143">
    <property type="entry name" value="4-PPantetheinyl_Trfase_dom_sf"/>
</dbReference>
<dbReference type="Gene3D" id="3.90.470.20">
    <property type="entry name" value="4'-phosphopantetheinyl transferase domain"/>
    <property type="match status" value="2"/>
</dbReference>
<keyword evidence="5" id="KW-1185">Reference proteome</keyword>
<evidence type="ECO:0000256" key="1">
    <source>
        <dbReference type="ARBA" id="ARBA00010990"/>
    </source>
</evidence>
<dbReference type="SUPFAM" id="SSF56214">
    <property type="entry name" value="4'-phosphopantetheinyl transferase"/>
    <property type="match status" value="1"/>
</dbReference>
<dbReference type="PANTHER" id="PTHR12215:SF10">
    <property type="entry name" value="L-AMINOADIPATE-SEMIALDEHYDE DEHYDROGENASE-PHOSPHOPANTETHEINYL TRANSFERASE"/>
    <property type="match status" value="1"/>
</dbReference>
<gene>
    <name evidence="4" type="ORF">GA0070609_2555</name>
</gene>
<dbReference type="Pfam" id="PF01648">
    <property type="entry name" value="ACPS"/>
    <property type="match status" value="1"/>
</dbReference>
<dbReference type="EMBL" id="LT607750">
    <property type="protein sequence ID" value="SCG51631.1"/>
    <property type="molecule type" value="Genomic_DNA"/>
</dbReference>
<dbReference type="GO" id="GO:0019878">
    <property type="term" value="P:lysine biosynthetic process via aminoadipic acid"/>
    <property type="evidence" value="ECO:0007669"/>
    <property type="project" value="TreeGrafter"/>
</dbReference>
<dbReference type="AlphaFoldDB" id="A0A1C5I192"/>
<dbReference type="PANTHER" id="PTHR12215">
    <property type="entry name" value="PHOSPHOPANTETHEINE TRANSFERASE"/>
    <property type="match status" value="1"/>
</dbReference>
<evidence type="ECO:0000313" key="5">
    <source>
        <dbReference type="Proteomes" id="UP000198217"/>
    </source>
</evidence>
<evidence type="ECO:0000256" key="2">
    <source>
        <dbReference type="ARBA" id="ARBA00022679"/>
    </source>
</evidence>
<dbReference type="InterPro" id="IPR050559">
    <property type="entry name" value="P-Pant_transferase_sf"/>
</dbReference>
<feature type="domain" description="4'-phosphopantetheinyl transferase" evidence="3">
    <location>
        <begin position="85"/>
        <end position="146"/>
    </location>
</feature>
<name>A0A1C5I192_9ACTN</name>
<dbReference type="GO" id="GO:0000287">
    <property type="term" value="F:magnesium ion binding"/>
    <property type="evidence" value="ECO:0007669"/>
    <property type="project" value="InterPro"/>
</dbReference>
<organism evidence="4 5">
    <name type="scientific">Micromonospora echinaurantiaca</name>
    <dbReference type="NCBI Taxonomy" id="47857"/>
    <lineage>
        <taxon>Bacteria</taxon>
        <taxon>Bacillati</taxon>
        <taxon>Actinomycetota</taxon>
        <taxon>Actinomycetes</taxon>
        <taxon>Micromonosporales</taxon>
        <taxon>Micromonosporaceae</taxon>
        <taxon>Micromonospora</taxon>
    </lineage>
</organism>
<reference evidence="4 5" key="1">
    <citation type="submission" date="2016-06" db="EMBL/GenBank/DDBJ databases">
        <authorList>
            <person name="Kjaerup R.B."/>
            <person name="Dalgaard T.S."/>
            <person name="Juul-Madsen H.R."/>
        </authorList>
    </citation>
    <scope>NUCLEOTIDE SEQUENCE [LARGE SCALE GENOMIC DNA]</scope>
    <source>
        <strain evidence="4 5">DSM 43904</strain>
    </source>
</reference>
<accession>A0A1C5I192</accession>
<dbReference type="Proteomes" id="UP000198217">
    <property type="component" value="Chromosome I"/>
</dbReference>
<keyword evidence="2 4" id="KW-0808">Transferase</keyword>
<evidence type="ECO:0000259" key="3">
    <source>
        <dbReference type="Pfam" id="PF01648"/>
    </source>
</evidence>
<dbReference type="GO" id="GO:0005829">
    <property type="term" value="C:cytosol"/>
    <property type="evidence" value="ECO:0007669"/>
    <property type="project" value="TreeGrafter"/>
</dbReference>
<dbReference type="GO" id="GO:0008897">
    <property type="term" value="F:holo-[acyl-carrier-protein] synthase activity"/>
    <property type="evidence" value="ECO:0007669"/>
    <property type="project" value="InterPro"/>
</dbReference>
<comment type="similarity">
    <text evidence="1">Belongs to the P-Pant transferase superfamily. Gsp/Sfp/HetI/AcpT family.</text>
</comment>
<evidence type="ECO:0000313" key="4">
    <source>
        <dbReference type="EMBL" id="SCG51631.1"/>
    </source>
</evidence>
<protein>
    <submittedName>
        <fullName evidence="4">4'-phosphopantetheinyl transferase</fullName>
    </submittedName>
</protein>
<dbReference type="InterPro" id="IPR008278">
    <property type="entry name" value="4-PPantetheinyl_Trfase_dom"/>
</dbReference>
<sequence length="237" mass="24486">MPDRDTVHVWVGRGAGGRPGRAGRLLRRAGATLLGRAEAEIVVGRAPDGRPLVSAGGPGGRTVALPVSVSRADGVVLVAARRAGPVGIDVERRRELPALALARRWYAPGELAWLAARPAPERAVDFLRLWTAKEAVGKALGVGLRGGGLRRPVPVPDGDDLLRPLPGRADLRVGHPAVDRDLVVAVAVAGPSGAGRDVEVLVVDADVGLVQRTGHGVAAERSASGERTSLPVVVRGS</sequence>
<proteinExistence type="inferred from homology"/>